<dbReference type="GO" id="GO:0032259">
    <property type="term" value="P:methylation"/>
    <property type="evidence" value="ECO:0007669"/>
    <property type="project" value="UniProtKB-KW"/>
</dbReference>
<dbReference type="AlphaFoldDB" id="A0A364JWK2"/>
<name>A0A364JWK2_9HYPH</name>
<dbReference type="SUPFAM" id="SSF53335">
    <property type="entry name" value="S-adenosyl-L-methionine-dependent methyltransferases"/>
    <property type="match status" value="1"/>
</dbReference>
<dbReference type="GO" id="GO:0016279">
    <property type="term" value="F:protein-lysine N-methyltransferase activity"/>
    <property type="evidence" value="ECO:0007669"/>
    <property type="project" value="InterPro"/>
</dbReference>
<organism evidence="4 5">
    <name type="scientific">Falsochrobactrum ovis</name>
    <dbReference type="NCBI Taxonomy" id="1293442"/>
    <lineage>
        <taxon>Bacteria</taxon>
        <taxon>Pseudomonadati</taxon>
        <taxon>Pseudomonadota</taxon>
        <taxon>Alphaproteobacteria</taxon>
        <taxon>Hyphomicrobiales</taxon>
        <taxon>Brucellaceae</taxon>
        <taxon>Falsochrobactrum</taxon>
    </lineage>
</organism>
<evidence type="ECO:0000256" key="2">
    <source>
        <dbReference type="ARBA" id="ARBA00022679"/>
    </source>
</evidence>
<keyword evidence="2" id="KW-0808">Transferase</keyword>
<dbReference type="PANTHER" id="PTHR13610:SF11">
    <property type="entry name" value="METHYLTRANSFERASE DOMAIN-CONTAINING PROTEIN"/>
    <property type="match status" value="1"/>
</dbReference>
<proteinExistence type="predicted"/>
<comment type="caution">
    <text evidence="4">The sequence shown here is derived from an EMBL/GenBank/DDBJ whole genome shotgun (WGS) entry which is preliminary data.</text>
</comment>
<protein>
    <submittedName>
        <fullName evidence="4">Precorrin-6B methylase 2</fullName>
    </submittedName>
</protein>
<sequence>MFRDFIEALDSSTYQSETFLDVPFVPSDETVVQAMLDLAEVRSDDVLYDLGAGDGRIPITAARERNTPGIGIDIDPVRIGDAMEEAGYSGVEMLVDFIEGDIFEADIREATVVTLYLLQSVNIELRPRLLEQLKPGTRIVSHAFDMGDWKPDDWVKLGGIHIYKWIVPADVAGIWNWQDEQGRSYRLDLSQKYQEVKGAAWIDGKKVAIENAELTGSRLELRIRDDEIDLVNNFTLIIEDEEVSSVTTDE</sequence>
<gene>
    <name evidence="4" type="ORF">C7374_104180</name>
</gene>
<accession>A0A364JWK2</accession>
<reference evidence="4 5" key="1">
    <citation type="submission" date="2018-06" db="EMBL/GenBank/DDBJ databases">
        <title>Genomic Encyclopedia of Type Strains, Phase IV (KMG-IV): sequencing the most valuable type-strain genomes for metagenomic binning, comparative biology and taxonomic classification.</title>
        <authorList>
            <person name="Goeker M."/>
        </authorList>
    </citation>
    <scope>NUCLEOTIDE SEQUENCE [LARGE SCALE GENOMIC DNA]</scope>
    <source>
        <strain evidence="4 5">DSM 26720</strain>
    </source>
</reference>
<keyword evidence="5" id="KW-1185">Reference proteome</keyword>
<dbReference type="InterPro" id="IPR026170">
    <property type="entry name" value="FAM173A/B"/>
</dbReference>
<evidence type="ECO:0000313" key="4">
    <source>
        <dbReference type="EMBL" id="RAK30118.1"/>
    </source>
</evidence>
<keyword evidence="3" id="KW-0949">S-adenosyl-L-methionine</keyword>
<dbReference type="Gene3D" id="3.40.50.150">
    <property type="entry name" value="Vaccinia Virus protein VP39"/>
    <property type="match status" value="1"/>
</dbReference>
<dbReference type="Proteomes" id="UP000249453">
    <property type="component" value="Unassembled WGS sequence"/>
</dbReference>
<dbReference type="EMBL" id="QLMK01000004">
    <property type="protein sequence ID" value="RAK30118.1"/>
    <property type="molecule type" value="Genomic_DNA"/>
</dbReference>
<dbReference type="InterPro" id="IPR029063">
    <property type="entry name" value="SAM-dependent_MTases_sf"/>
</dbReference>
<evidence type="ECO:0000256" key="3">
    <source>
        <dbReference type="ARBA" id="ARBA00022691"/>
    </source>
</evidence>
<evidence type="ECO:0000313" key="5">
    <source>
        <dbReference type="Proteomes" id="UP000249453"/>
    </source>
</evidence>
<dbReference type="PANTHER" id="PTHR13610">
    <property type="entry name" value="METHYLTRANSFERASE DOMAIN-CONTAINING PROTEIN"/>
    <property type="match status" value="1"/>
</dbReference>
<dbReference type="CDD" id="cd02440">
    <property type="entry name" value="AdoMet_MTases"/>
    <property type="match status" value="1"/>
</dbReference>
<keyword evidence="1 4" id="KW-0489">Methyltransferase</keyword>
<evidence type="ECO:0000256" key="1">
    <source>
        <dbReference type="ARBA" id="ARBA00022603"/>
    </source>
</evidence>